<dbReference type="Proteomes" id="UP000034883">
    <property type="component" value="Chromosome"/>
</dbReference>
<gene>
    <name evidence="1" type="ORF">DB32_005518</name>
</gene>
<sequence>MTALSLVALLVIACDSDGPGYGAACGECADGLACVGGATFPGGYCSRICEDGMCGEGAICATELGPPLCLLACDAPSDCRDGYQCWRGACRATCDVDPSTCGAGATCVAGRCQANGCTSDPDCGAGGRCVDGACVTTPPDDAGGDRPHGAACESDGECASGLCLPPERGGVCTAPCESLFDCIERVEIDALCAPVARGGALVTACVPTMPGGADPARPCASDDDCLARTCVDGQCTVSCSDVSDCIDGQRCGDVSWSGATFQGCGYAPGTGVTTIDLGEHELAAGAGTTDLEFATPPDSVSVTLVARTLSGDSLPLAFYDVHDPRETQIFSFDEIAELRDTPDRWLPIDTEEAIAMLVPNATRERLPYVPGAHRVRVITMQRTEGDTGRARVQVSALVRRAPGGTVSSGTLDLDVFLVGVGVTASQAGSNARVQNALSRFRSVMSRASITVGNVAYHDVSSADATRYQIIDSREGSSSELAGLFRLSASRSGQRVSIFFVRSIGGGGGTLGIAGGIPGPPGVHGTMHSGVVVSFDSGVVGDGTLAGHIMAHEVGHFLGLFHTTEQARPCTGEPTSDCAPFGATDVIGDTRYGDMTNLMHWSVVGDGSNDRLTPGQAFVLQRSALVR</sequence>
<evidence type="ECO:0000313" key="1">
    <source>
        <dbReference type="EMBL" id="AKF08369.1"/>
    </source>
</evidence>
<dbReference type="STRING" id="927083.DB32_005518"/>
<organism evidence="1 2">
    <name type="scientific">Sandaracinus amylolyticus</name>
    <dbReference type="NCBI Taxonomy" id="927083"/>
    <lineage>
        <taxon>Bacteria</taxon>
        <taxon>Pseudomonadati</taxon>
        <taxon>Myxococcota</taxon>
        <taxon>Polyangia</taxon>
        <taxon>Polyangiales</taxon>
        <taxon>Sandaracinaceae</taxon>
        <taxon>Sandaracinus</taxon>
    </lineage>
</organism>
<proteinExistence type="predicted"/>
<dbReference type="EMBL" id="CP011125">
    <property type="protein sequence ID" value="AKF08369.1"/>
    <property type="molecule type" value="Genomic_DNA"/>
</dbReference>
<dbReference type="AlphaFoldDB" id="A0A0F6SGA8"/>
<dbReference type="Gene3D" id="3.40.390.10">
    <property type="entry name" value="Collagenase (Catalytic Domain)"/>
    <property type="match status" value="1"/>
</dbReference>
<name>A0A0F6SGA8_9BACT</name>
<reference evidence="1 2" key="1">
    <citation type="submission" date="2015-03" db="EMBL/GenBank/DDBJ databases">
        <title>Genome assembly of Sandaracinus amylolyticus DSM 53668.</title>
        <authorList>
            <person name="Sharma G."/>
            <person name="Subramanian S."/>
        </authorList>
    </citation>
    <scope>NUCLEOTIDE SEQUENCE [LARGE SCALE GENOMIC DNA]</scope>
    <source>
        <strain evidence="1 2">DSM 53668</strain>
    </source>
</reference>
<keyword evidence="2" id="KW-1185">Reference proteome</keyword>
<accession>A0A0F6SGA8</accession>
<dbReference type="SUPFAM" id="SSF55486">
    <property type="entry name" value="Metalloproteases ('zincins'), catalytic domain"/>
    <property type="match status" value="1"/>
</dbReference>
<dbReference type="Pfam" id="PF13688">
    <property type="entry name" value="Reprolysin_5"/>
    <property type="match status" value="1"/>
</dbReference>
<evidence type="ECO:0000313" key="2">
    <source>
        <dbReference type="Proteomes" id="UP000034883"/>
    </source>
</evidence>
<dbReference type="KEGG" id="samy:DB32_005518"/>
<dbReference type="InterPro" id="IPR024079">
    <property type="entry name" value="MetalloPept_cat_dom_sf"/>
</dbReference>
<dbReference type="GO" id="GO:0008237">
    <property type="term" value="F:metallopeptidase activity"/>
    <property type="evidence" value="ECO:0007669"/>
    <property type="project" value="InterPro"/>
</dbReference>
<evidence type="ECO:0008006" key="3">
    <source>
        <dbReference type="Google" id="ProtNLM"/>
    </source>
</evidence>
<protein>
    <recommendedName>
        <fullName evidence="3">Peptidase M43 pregnancy-associated plasma-A domain-containing protein</fullName>
    </recommendedName>
</protein>